<feature type="transmembrane region" description="Helical" evidence="1">
    <location>
        <begin position="129"/>
        <end position="145"/>
    </location>
</feature>
<keyword evidence="1" id="KW-0472">Membrane</keyword>
<dbReference type="InterPro" id="IPR052710">
    <property type="entry name" value="CAAX_protease"/>
</dbReference>
<dbReference type="Pfam" id="PF02517">
    <property type="entry name" value="Rce1-like"/>
    <property type="match status" value="1"/>
</dbReference>
<dbReference type="PANTHER" id="PTHR36435">
    <property type="entry name" value="SLR1288 PROTEIN"/>
    <property type="match status" value="1"/>
</dbReference>
<feature type="transmembrane region" description="Helical" evidence="1">
    <location>
        <begin position="65"/>
        <end position="90"/>
    </location>
</feature>
<feature type="transmembrane region" description="Helical" evidence="1">
    <location>
        <begin position="28"/>
        <end position="45"/>
    </location>
</feature>
<dbReference type="Proteomes" id="UP000693672">
    <property type="component" value="Unassembled WGS sequence"/>
</dbReference>
<evidence type="ECO:0000256" key="1">
    <source>
        <dbReference type="SAM" id="Phobius"/>
    </source>
</evidence>
<comment type="caution">
    <text evidence="3">The sequence shown here is derived from an EMBL/GenBank/DDBJ whole genome shotgun (WGS) entry which is preliminary data.</text>
</comment>
<feature type="transmembrane region" description="Helical" evidence="1">
    <location>
        <begin position="5"/>
        <end position="22"/>
    </location>
</feature>
<gene>
    <name evidence="3" type="ORF">PAESOLCIP111_02758</name>
</gene>
<feature type="transmembrane region" description="Helical" evidence="1">
    <location>
        <begin position="173"/>
        <end position="193"/>
    </location>
</feature>
<keyword evidence="1" id="KW-1133">Transmembrane helix</keyword>
<evidence type="ECO:0000313" key="4">
    <source>
        <dbReference type="Proteomes" id="UP000693672"/>
    </source>
</evidence>
<keyword evidence="4" id="KW-1185">Reference proteome</keyword>
<organism evidence="3 4">
    <name type="scientific">Paenibacillus solanacearum</name>
    <dbReference type="NCBI Taxonomy" id="2048548"/>
    <lineage>
        <taxon>Bacteria</taxon>
        <taxon>Bacillati</taxon>
        <taxon>Bacillota</taxon>
        <taxon>Bacilli</taxon>
        <taxon>Bacillales</taxon>
        <taxon>Paenibacillaceae</taxon>
        <taxon>Paenibacillus</taxon>
    </lineage>
</organism>
<accession>A0A916K4W4</accession>
<feature type="transmembrane region" description="Helical" evidence="1">
    <location>
        <begin position="96"/>
        <end position="117"/>
    </location>
</feature>
<evidence type="ECO:0000259" key="2">
    <source>
        <dbReference type="Pfam" id="PF02517"/>
    </source>
</evidence>
<dbReference type="GO" id="GO:0004175">
    <property type="term" value="F:endopeptidase activity"/>
    <property type="evidence" value="ECO:0007669"/>
    <property type="project" value="UniProtKB-ARBA"/>
</dbReference>
<sequence>MDKRYVFILLVFALITIPGSLLLYENKYTITFLPLVCLVIVSMLLKDEILHFDFNLLKNRELYIWVYKGLAYCIYTYAIGVLVFGTVHTIAEEASYSFPIVPIYIVITGPIIEEVVFRKIIFGRLSAKFGFWPAALCSSILYSIIHYSIERFVIYIVVGLFLCYIYKRSNTIVSTIMIHAILNIAALISATLLQ</sequence>
<proteinExistence type="predicted"/>
<dbReference type="EMBL" id="CAJVAS010000010">
    <property type="protein sequence ID" value="CAG7625742.1"/>
    <property type="molecule type" value="Genomic_DNA"/>
</dbReference>
<feature type="transmembrane region" description="Helical" evidence="1">
    <location>
        <begin position="151"/>
        <end position="166"/>
    </location>
</feature>
<reference evidence="3" key="1">
    <citation type="submission" date="2021-06" db="EMBL/GenBank/DDBJ databases">
        <authorList>
            <person name="Criscuolo A."/>
        </authorList>
    </citation>
    <scope>NUCLEOTIDE SEQUENCE</scope>
    <source>
        <strain evidence="3">CIP111600</strain>
    </source>
</reference>
<protein>
    <recommendedName>
        <fullName evidence="2">CAAX prenyl protease 2/Lysostaphin resistance protein A-like domain-containing protein</fullName>
    </recommendedName>
</protein>
<keyword evidence="1" id="KW-0812">Transmembrane</keyword>
<feature type="domain" description="CAAX prenyl protease 2/Lysostaphin resistance protein A-like" evidence="2">
    <location>
        <begin position="100"/>
        <end position="184"/>
    </location>
</feature>
<dbReference type="InterPro" id="IPR003675">
    <property type="entry name" value="Rce1/LyrA-like_dom"/>
</dbReference>
<dbReference type="RefSeq" id="WP_218092523.1">
    <property type="nucleotide sequence ID" value="NZ_CAJVAS010000010.1"/>
</dbReference>
<dbReference type="AlphaFoldDB" id="A0A916K4W4"/>
<name>A0A916K4W4_9BACL</name>
<evidence type="ECO:0000313" key="3">
    <source>
        <dbReference type="EMBL" id="CAG7625742.1"/>
    </source>
</evidence>
<dbReference type="PANTHER" id="PTHR36435:SF1">
    <property type="entry name" value="CAAX AMINO TERMINAL PROTEASE FAMILY PROTEIN"/>
    <property type="match status" value="1"/>
</dbReference>
<dbReference type="GO" id="GO:0080120">
    <property type="term" value="P:CAAX-box protein maturation"/>
    <property type="evidence" value="ECO:0007669"/>
    <property type="project" value="UniProtKB-ARBA"/>
</dbReference>